<dbReference type="CDD" id="cd13143">
    <property type="entry name" value="MATE_MepA_like"/>
    <property type="match status" value="1"/>
</dbReference>
<feature type="transmembrane region" description="Helical" evidence="10">
    <location>
        <begin position="314"/>
        <end position="339"/>
    </location>
</feature>
<dbReference type="InterPro" id="IPR045070">
    <property type="entry name" value="MATE_MepA-like"/>
</dbReference>
<comment type="similarity">
    <text evidence="2">Belongs to the multi antimicrobial extrusion (MATE) (TC 2.A.66.1) family. MepA subfamily.</text>
</comment>
<keyword evidence="5" id="KW-1003">Cell membrane</keyword>
<keyword evidence="6 10" id="KW-0812">Transmembrane</keyword>
<feature type="transmembrane region" description="Helical" evidence="10">
    <location>
        <begin position="89"/>
        <end position="113"/>
    </location>
</feature>
<feature type="transmembrane region" description="Helical" evidence="10">
    <location>
        <begin position="268"/>
        <end position="293"/>
    </location>
</feature>
<feature type="transmembrane region" description="Helical" evidence="10">
    <location>
        <begin position="133"/>
        <end position="154"/>
    </location>
</feature>
<comment type="caution">
    <text evidence="11">The sequence shown here is derived from an EMBL/GenBank/DDBJ whole genome shotgun (WGS) entry which is preliminary data.</text>
</comment>
<name>A0ABS4KIY4_9FIRM</name>
<sequence>MSTNLGEDKISGLLLRLSIPAILGMLSSAIYNIVDRIFVGRIDPLALTGVGITMPLQILQMAFVLLIGIGSSTLISIKLGEGKLDDAEGILLAALKYIFISLTLFTIPVVIFIEEILILLSVSPDVMDFAKDYIVILMLGGILGLPGFCLNNSLRSIGFAKTSMKIIVFSSILNIVLDPIFIFTLGLGIKGAAIATAISQIYVTIAVLYFFIKREDSPIRLRLTKTKPSIGHLKEIISNGSPTFYMQILGTAVSVMINTSILRHGSDMHLAGFTIIGSIYSFYHMVIIGLVQGNQPICGYNFGAKKFHRVKESLYLTLKVTLLLSVIMILWIMLLPYSLVRMFTDDMALINITSRSMRIYLLALPAAGLHTVIAQYFQAVSKPNLSTVLLILRYGGILIPSLMVVPLFWGIDGVFFSNVVSDSISFLVAWFLVAKELKSI</sequence>
<dbReference type="PANTHER" id="PTHR43823:SF3">
    <property type="entry name" value="MULTIDRUG EXPORT PROTEIN MEPA"/>
    <property type="match status" value="1"/>
</dbReference>
<keyword evidence="4" id="KW-0813">Transport</keyword>
<dbReference type="InterPro" id="IPR051327">
    <property type="entry name" value="MATE_MepA_subfamily"/>
</dbReference>
<dbReference type="NCBIfam" id="TIGR00797">
    <property type="entry name" value="matE"/>
    <property type="match status" value="1"/>
</dbReference>
<feature type="transmembrane region" description="Helical" evidence="10">
    <location>
        <begin position="389"/>
        <end position="409"/>
    </location>
</feature>
<evidence type="ECO:0000256" key="5">
    <source>
        <dbReference type="ARBA" id="ARBA00022475"/>
    </source>
</evidence>
<evidence type="ECO:0000256" key="6">
    <source>
        <dbReference type="ARBA" id="ARBA00022692"/>
    </source>
</evidence>
<dbReference type="InterPro" id="IPR048279">
    <property type="entry name" value="MdtK-like"/>
</dbReference>
<dbReference type="InterPro" id="IPR002528">
    <property type="entry name" value="MATE_fam"/>
</dbReference>
<keyword evidence="8 10" id="KW-0472">Membrane</keyword>
<organism evidence="11 12">
    <name type="scientific">Acetoanaerobium pronyense</name>
    <dbReference type="NCBI Taxonomy" id="1482736"/>
    <lineage>
        <taxon>Bacteria</taxon>
        <taxon>Bacillati</taxon>
        <taxon>Bacillota</taxon>
        <taxon>Clostridia</taxon>
        <taxon>Peptostreptococcales</taxon>
        <taxon>Filifactoraceae</taxon>
        <taxon>Acetoanaerobium</taxon>
    </lineage>
</organism>
<feature type="transmembrane region" description="Helical" evidence="10">
    <location>
        <begin position="244"/>
        <end position="262"/>
    </location>
</feature>
<keyword evidence="9" id="KW-0046">Antibiotic resistance</keyword>
<dbReference type="Proteomes" id="UP001314903">
    <property type="component" value="Unassembled WGS sequence"/>
</dbReference>
<evidence type="ECO:0000256" key="1">
    <source>
        <dbReference type="ARBA" id="ARBA00004651"/>
    </source>
</evidence>
<evidence type="ECO:0000256" key="7">
    <source>
        <dbReference type="ARBA" id="ARBA00022989"/>
    </source>
</evidence>
<evidence type="ECO:0000256" key="10">
    <source>
        <dbReference type="SAM" id="Phobius"/>
    </source>
</evidence>
<protein>
    <recommendedName>
        <fullName evidence="3">Multidrug export protein MepA</fullName>
    </recommendedName>
</protein>
<comment type="subcellular location">
    <subcellularLocation>
        <location evidence="1">Cell membrane</location>
        <topology evidence="1">Multi-pass membrane protein</topology>
    </subcellularLocation>
</comment>
<evidence type="ECO:0000256" key="4">
    <source>
        <dbReference type="ARBA" id="ARBA00022448"/>
    </source>
</evidence>
<evidence type="ECO:0000256" key="8">
    <source>
        <dbReference type="ARBA" id="ARBA00023136"/>
    </source>
</evidence>
<proteinExistence type="inferred from homology"/>
<gene>
    <name evidence="11" type="ORF">J2Z35_000980</name>
</gene>
<dbReference type="EMBL" id="JAGGLI010000008">
    <property type="protein sequence ID" value="MBP2027186.1"/>
    <property type="molecule type" value="Genomic_DNA"/>
</dbReference>
<keyword evidence="7 10" id="KW-1133">Transmembrane helix</keyword>
<evidence type="ECO:0000256" key="3">
    <source>
        <dbReference type="ARBA" id="ARBA00022106"/>
    </source>
</evidence>
<evidence type="ECO:0000313" key="12">
    <source>
        <dbReference type="Proteomes" id="UP001314903"/>
    </source>
</evidence>
<dbReference type="Pfam" id="PF01554">
    <property type="entry name" value="MatE"/>
    <property type="match status" value="2"/>
</dbReference>
<reference evidence="11 12" key="1">
    <citation type="submission" date="2021-03" db="EMBL/GenBank/DDBJ databases">
        <title>Genomic Encyclopedia of Type Strains, Phase IV (KMG-IV): sequencing the most valuable type-strain genomes for metagenomic binning, comparative biology and taxonomic classification.</title>
        <authorList>
            <person name="Goeker M."/>
        </authorList>
    </citation>
    <scope>NUCLEOTIDE SEQUENCE [LARGE SCALE GENOMIC DNA]</scope>
    <source>
        <strain evidence="11 12">DSM 27512</strain>
    </source>
</reference>
<keyword evidence="12" id="KW-1185">Reference proteome</keyword>
<feature type="transmembrane region" description="Helical" evidence="10">
    <location>
        <begin position="192"/>
        <end position="212"/>
    </location>
</feature>
<dbReference type="PIRSF" id="PIRSF006603">
    <property type="entry name" value="DinF"/>
    <property type="match status" value="1"/>
</dbReference>
<feature type="transmembrane region" description="Helical" evidence="10">
    <location>
        <begin position="415"/>
        <end position="434"/>
    </location>
</feature>
<evidence type="ECO:0000256" key="9">
    <source>
        <dbReference type="ARBA" id="ARBA00023251"/>
    </source>
</evidence>
<dbReference type="PANTHER" id="PTHR43823">
    <property type="entry name" value="SPORULATION PROTEIN YKVU"/>
    <property type="match status" value="1"/>
</dbReference>
<accession>A0ABS4KIY4</accession>
<feature type="transmembrane region" description="Helical" evidence="10">
    <location>
        <begin position="54"/>
        <end position="77"/>
    </location>
</feature>
<feature type="transmembrane region" description="Helical" evidence="10">
    <location>
        <begin position="359"/>
        <end position="377"/>
    </location>
</feature>
<evidence type="ECO:0000256" key="2">
    <source>
        <dbReference type="ARBA" id="ARBA00008417"/>
    </source>
</evidence>
<feature type="transmembrane region" description="Helical" evidence="10">
    <location>
        <begin position="12"/>
        <end position="34"/>
    </location>
</feature>
<feature type="transmembrane region" description="Helical" evidence="10">
    <location>
        <begin position="166"/>
        <end position="186"/>
    </location>
</feature>
<evidence type="ECO:0000313" key="11">
    <source>
        <dbReference type="EMBL" id="MBP2027186.1"/>
    </source>
</evidence>
<dbReference type="RefSeq" id="WP_209660007.1">
    <property type="nucleotide sequence ID" value="NZ_JAGGLI010000008.1"/>
</dbReference>